<dbReference type="EMBL" id="JAUIYO010000017">
    <property type="protein sequence ID" value="MFK2826931.1"/>
    <property type="molecule type" value="Genomic_DNA"/>
</dbReference>
<keyword evidence="6 8" id="KW-0342">GTP-binding</keyword>
<comment type="similarity">
    <text evidence="8">Belongs to the MobA family.</text>
</comment>
<feature type="domain" description="MobA-like NTP transferase" evidence="9">
    <location>
        <begin position="11"/>
        <end position="162"/>
    </location>
</feature>
<dbReference type="GO" id="GO:0061603">
    <property type="term" value="F:molybdenum cofactor guanylyltransferase activity"/>
    <property type="evidence" value="ECO:0007669"/>
    <property type="project" value="UniProtKB-EC"/>
</dbReference>
<dbReference type="CDD" id="cd02503">
    <property type="entry name" value="MobA"/>
    <property type="match status" value="1"/>
</dbReference>
<comment type="cofactor">
    <cofactor evidence="8">
        <name>Mg(2+)</name>
        <dbReference type="ChEBI" id="CHEBI:18420"/>
    </cofactor>
</comment>
<feature type="binding site" evidence="8">
    <location>
        <position position="105"/>
    </location>
    <ligand>
        <name>GTP</name>
        <dbReference type="ChEBI" id="CHEBI:37565"/>
    </ligand>
</feature>
<keyword evidence="1 8" id="KW-0963">Cytoplasm</keyword>
<reference evidence="10 11" key="1">
    <citation type="submission" date="2023-07" db="EMBL/GenBank/DDBJ databases">
        <title>Bacillus lucianemedeirus sp. nov, a new species isolated from an immunobiological production facility.</title>
        <authorList>
            <person name="Costa L.V."/>
            <person name="Miranda R.V.S.L."/>
            <person name="Brandao M.L.L."/>
            <person name="Reis C.M.F."/>
            <person name="Frazao A.M."/>
            <person name="Cruz F.V."/>
            <person name="Baio P.V.P."/>
            <person name="Veras J.F.C."/>
            <person name="Ramos J.N."/>
            <person name="Vieira V."/>
        </authorList>
    </citation>
    <scope>NUCLEOTIDE SEQUENCE [LARGE SCALE GENOMIC DNA]</scope>
    <source>
        <strain evidence="10 11">B190/17</strain>
    </source>
</reference>
<dbReference type="PANTHER" id="PTHR19136:SF81">
    <property type="entry name" value="MOLYBDENUM COFACTOR GUANYLYLTRANSFERASE"/>
    <property type="match status" value="1"/>
</dbReference>
<comment type="function">
    <text evidence="8">Transfers a GMP moiety from GTP to Mo-molybdopterin (Mo-MPT) cofactor (Moco or molybdenum cofactor) to form Mo-molybdopterin guanine dinucleotide (Mo-MGD) cofactor.</text>
</comment>
<dbReference type="Pfam" id="PF12804">
    <property type="entry name" value="NTP_transf_3"/>
    <property type="match status" value="1"/>
</dbReference>
<evidence type="ECO:0000256" key="4">
    <source>
        <dbReference type="ARBA" id="ARBA00022741"/>
    </source>
</evidence>
<dbReference type="Proteomes" id="UP001619911">
    <property type="component" value="Unassembled WGS sequence"/>
</dbReference>
<comment type="caution">
    <text evidence="8">Lacks conserved residue(s) required for the propagation of feature annotation.</text>
</comment>
<gene>
    <name evidence="8" type="primary">mobA</name>
    <name evidence="10" type="ORF">QYG89_14850</name>
</gene>
<dbReference type="RefSeq" id="WP_404318710.1">
    <property type="nucleotide sequence ID" value="NZ_JAUIYO010000017.1"/>
</dbReference>
<evidence type="ECO:0000256" key="3">
    <source>
        <dbReference type="ARBA" id="ARBA00022723"/>
    </source>
</evidence>
<evidence type="ECO:0000313" key="10">
    <source>
        <dbReference type="EMBL" id="MFK2826931.1"/>
    </source>
</evidence>
<dbReference type="SUPFAM" id="SSF53448">
    <property type="entry name" value="Nucleotide-diphospho-sugar transferases"/>
    <property type="match status" value="1"/>
</dbReference>
<proteinExistence type="inferred from homology"/>
<sequence>MAAENKKQWLGVVLAGGESRRFGEPKAFVRYEGHYFYEYSIRALVPFTDEVVIISHPSLTNQFSRQSAVQVMEDAAPYCGKGPLAGLYSVMKKFKANWYIVLPCDMPLVNKEVTGRLAAAADQAYDAVIPNIAGRMQPLVGVYHQRVFSIVTKQLSDGNYRMLDFLQKINVKQLTEVELQSADNWFENINTKDAYSQLFADGSSDPLY</sequence>
<dbReference type="Gene3D" id="3.90.550.10">
    <property type="entry name" value="Spore Coat Polysaccharide Biosynthesis Protein SpsA, Chain A"/>
    <property type="match status" value="1"/>
</dbReference>
<name>A0ABW8IBR2_9BACI</name>
<comment type="caution">
    <text evidence="10">The sequence shown here is derived from an EMBL/GenBank/DDBJ whole genome shotgun (WGS) entry which is preliminary data.</text>
</comment>
<dbReference type="EC" id="2.7.7.77" evidence="8"/>
<keyword evidence="3 8" id="KW-0479">Metal-binding</keyword>
<evidence type="ECO:0000313" key="11">
    <source>
        <dbReference type="Proteomes" id="UP001619911"/>
    </source>
</evidence>
<dbReference type="HAMAP" id="MF_00316">
    <property type="entry name" value="MobA"/>
    <property type="match status" value="1"/>
</dbReference>
<feature type="binding site" evidence="8">
    <location>
        <position position="105"/>
    </location>
    <ligand>
        <name>Mg(2+)</name>
        <dbReference type="ChEBI" id="CHEBI:18420"/>
    </ligand>
</feature>
<evidence type="ECO:0000256" key="2">
    <source>
        <dbReference type="ARBA" id="ARBA00022679"/>
    </source>
</evidence>
<keyword evidence="11" id="KW-1185">Reference proteome</keyword>
<dbReference type="InterPro" id="IPR029044">
    <property type="entry name" value="Nucleotide-diphossugar_trans"/>
</dbReference>
<feature type="binding site" evidence="8">
    <location>
        <position position="74"/>
    </location>
    <ligand>
        <name>GTP</name>
        <dbReference type="ChEBI" id="CHEBI:37565"/>
    </ligand>
</feature>
<protein>
    <recommendedName>
        <fullName evidence="8">Probable molybdenum cofactor guanylyltransferase</fullName>
        <shortName evidence="8">MoCo guanylyltransferase</shortName>
        <ecNumber evidence="8">2.7.7.77</ecNumber>
    </recommendedName>
    <alternativeName>
        <fullName evidence="8">GTP:molybdopterin guanylyltransferase</fullName>
    </alternativeName>
    <alternativeName>
        <fullName evidence="8">Mo-MPT guanylyltransferase</fullName>
    </alternativeName>
    <alternativeName>
        <fullName evidence="8">Molybdopterin guanylyltransferase</fullName>
    </alternativeName>
    <alternativeName>
        <fullName evidence="8">Molybdopterin-guanine dinucleotide synthase</fullName>
        <shortName evidence="8">MGD synthase</shortName>
    </alternativeName>
</protein>
<dbReference type="InterPro" id="IPR025877">
    <property type="entry name" value="MobA-like_NTP_Trfase"/>
</dbReference>
<organism evidence="10 11">
    <name type="scientific">Bacillus lumedeiriae</name>
    <dbReference type="NCBI Taxonomy" id="3058829"/>
    <lineage>
        <taxon>Bacteria</taxon>
        <taxon>Bacillati</taxon>
        <taxon>Bacillota</taxon>
        <taxon>Bacilli</taxon>
        <taxon>Bacillales</taxon>
        <taxon>Bacillaceae</taxon>
        <taxon>Bacillus</taxon>
    </lineage>
</organism>
<keyword evidence="10" id="KW-0548">Nucleotidyltransferase</keyword>
<comment type="subcellular location">
    <subcellularLocation>
        <location evidence="8">Cytoplasm</location>
    </subcellularLocation>
</comment>
<evidence type="ECO:0000256" key="5">
    <source>
        <dbReference type="ARBA" id="ARBA00022842"/>
    </source>
</evidence>
<evidence type="ECO:0000256" key="8">
    <source>
        <dbReference type="HAMAP-Rule" id="MF_00316"/>
    </source>
</evidence>
<comment type="catalytic activity">
    <reaction evidence="8">
        <text>Mo-molybdopterin + GTP + H(+) = Mo-molybdopterin guanine dinucleotide + diphosphate</text>
        <dbReference type="Rhea" id="RHEA:34243"/>
        <dbReference type="ChEBI" id="CHEBI:15378"/>
        <dbReference type="ChEBI" id="CHEBI:33019"/>
        <dbReference type="ChEBI" id="CHEBI:37565"/>
        <dbReference type="ChEBI" id="CHEBI:71302"/>
        <dbReference type="ChEBI" id="CHEBI:71310"/>
        <dbReference type="EC" id="2.7.7.77"/>
    </reaction>
</comment>
<evidence type="ECO:0000256" key="6">
    <source>
        <dbReference type="ARBA" id="ARBA00023134"/>
    </source>
</evidence>
<dbReference type="InterPro" id="IPR013482">
    <property type="entry name" value="Molybde_CF_guanTrfase"/>
</dbReference>
<keyword evidence="5 8" id="KW-0460">Magnesium</keyword>
<keyword evidence="2 8" id="KW-0808">Transferase</keyword>
<evidence type="ECO:0000259" key="9">
    <source>
        <dbReference type="Pfam" id="PF12804"/>
    </source>
</evidence>
<keyword evidence="4 8" id="KW-0547">Nucleotide-binding</keyword>
<evidence type="ECO:0000256" key="1">
    <source>
        <dbReference type="ARBA" id="ARBA00022490"/>
    </source>
</evidence>
<keyword evidence="7 8" id="KW-0501">Molybdenum cofactor biosynthesis</keyword>
<accession>A0ABW8IBR2</accession>
<evidence type="ECO:0000256" key="7">
    <source>
        <dbReference type="ARBA" id="ARBA00023150"/>
    </source>
</evidence>
<dbReference type="PANTHER" id="PTHR19136">
    <property type="entry name" value="MOLYBDENUM COFACTOR GUANYLYLTRANSFERASE"/>
    <property type="match status" value="1"/>
</dbReference>
<comment type="domain">
    <text evidence="8">The N-terminal domain determines nucleotide recognition and specific binding, while the C-terminal domain determines the specific binding to the target protein.</text>
</comment>
<feature type="binding site" evidence="8">
    <location>
        <begin position="14"/>
        <end position="16"/>
    </location>
    <ligand>
        <name>GTP</name>
        <dbReference type="ChEBI" id="CHEBI:37565"/>
    </ligand>
</feature>
<feature type="binding site" evidence="8">
    <location>
        <position position="26"/>
    </location>
    <ligand>
        <name>GTP</name>
        <dbReference type="ChEBI" id="CHEBI:37565"/>
    </ligand>
</feature>